<reference evidence="1" key="2">
    <citation type="submission" date="2023-01" db="EMBL/GenBank/DDBJ databases">
        <authorList>
            <person name="Petersen C."/>
        </authorList>
    </citation>
    <scope>NUCLEOTIDE SEQUENCE</scope>
    <source>
        <strain evidence="1">IBT 12815</strain>
    </source>
</reference>
<accession>A0AAD6GUG0</accession>
<comment type="caution">
    <text evidence="1">The sequence shown here is derived from an EMBL/GenBank/DDBJ whole genome shotgun (WGS) entry which is preliminary data.</text>
</comment>
<dbReference type="Proteomes" id="UP001213799">
    <property type="component" value="Unassembled WGS sequence"/>
</dbReference>
<proteinExistence type="predicted"/>
<sequence length="69" mass="7671">MVGTILSALAHVEATHIPIQAWKNMHATFPHVENKNQNFMCWELDILRFLTGMVGVSVDDFFAVILSGG</sequence>
<dbReference type="AlphaFoldDB" id="A0AAD6GUG0"/>
<reference evidence="1" key="1">
    <citation type="journal article" date="2023" name="IMA Fungus">
        <title>Comparative genomic study of the Penicillium genus elucidates a diverse pangenome and 15 lateral gene transfer events.</title>
        <authorList>
            <person name="Petersen C."/>
            <person name="Sorensen T."/>
            <person name="Nielsen M.R."/>
            <person name="Sondergaard T.E."/>
            <person name="Sorensen J.L."/>
            <person name="Fitzpatrick D.A."/>
            <person name="Frisvad J.C."/>
            <person name="Nielsen K.L."/>
        </authorList>
    </citation>
    <scope>NUCLEOTIDE SEQUENCE</scope>
    <source>
        <strain evidence="1">IBT 12815</strain>
    </source>
</reference>
<dbReference type="EMBL" id="JAQJAE010000006">
    <property type="protein sequence ID" value="KAJ5589155.1"/>
    <property type="molecule type" value="Genomic_DNA"/>
</dbReference>
<dbReference type="RefSeq" id="XP_056748174.1">
    <property type="nucleotide sequence ID" value="XM_056902887.1"/>
</dbReference>
<organism evidence="1 2">
    <name type="scientific">Penicillium hordei</name>
    <dbReference type="NCBI Taxonomy" id="40994"/>
    <lineage>
        <taxon>Eukaryota</taxon>
        <taxon>Fungi</taxon>
        <taxon>Dikarya</taxon>
        <taxon>Ascomycota</taxon>
        <taxon>Pezizomycotina</taxon>
        <taxon>Eurotiomycetes</taxon>
        <taxon>Eurotiomycetidae</taxon>
        <taxon>Eurotiales</taxon>
        <taxon>Aspergillaceae</taxon>
        <taxon>Penicillium</taxon>
    </lineage>
</organism>
<name>A0AAD6GUG0_9EURO</name>
<evidence type="ECO:0000313" key="1">
    <source>
        <dbReference type="EMBL" id="KAJ5589155.1"/>
    </source>
</evidence>
<protein>
    <submittedName>
        <fullName evidence="1">Uncharacterized protein</fullName>
    </submittedName>
</protein>
<keyword evidence="2" id="KW-1185">Reference proteome</keyword>
<evidence type="ECO:0000313" key="2">
    <source>
        <dbReference type="Proteomes" id="UP001213799"/>
    </source>
</evidence>
<gene>
    <name evidence="1" type="ORF">N7537_011833</name>
</gene>
<dbReference type="GeneID" id="81593129"/>